<evidence type="ECO:0000256" key="5">
    <source>
        <dbReference type="ARBA" id="ARBA00022782"/>
    </source>
</evidence>
<accession>A0A812BZU9</accession>
<feature type="region of interest" description="Disordered" evidence="7">
    <location>
        <begin position="167"/>
        <end position="191"/>
    </location>
</feature>
<feature type="region of interest" description="Disordered" evidence="7">
    <location>
        <begin position="113"/>
        <end position="150"/>
    </location>
</feature>
<dbReference type="EMBL" id="CAHIKZ030001118">
    <property type="protein sequence ID" value="CAE1253777.1"/>
    <property type="molecule type" value="Genomic_DNA"/>
</dbReference>
<dbReference type="PANTHER" id="PTHR17005">
    <property type="entry name" value="MALE-ENHANCED ANTIGEN-1"/>
    <property type="match status" value="1"/>
</dbReference>
<evidence type="ECO:0000313" key="8">
    <source>
        <dbReference type="EMBL" id="CAE1253777.1"/>
    </source>
</evidence>
<feature type="compositionally biased region" description="Basic and acidic residues" evidence="7">
    <location>
        <begin position="120"/>
        <end position="131"/>
    </location>
</feature>
<dbReference type="Pfam" id="PF06910">
    <property type="entry name" value="MEA1"/>
    <property type="match status" value="1"/>
</dbReference>
<evidence type="ECO:0000256" key="2">
    <source>
        <dbReference type="ARBA" id="ARBA00022245"/>
    </source>
</evidence>
<dbReference type="OrthoDB" id="5593200at2759"/>
<dbReference type="AlphaFoldDB" id="A0A812BZU9"/>
<keyword evidence="6" id="KW-0744">Spermatogenesis</keyword>
<dbReference type="GO" id="GO:0030154">
    <property type="term" value="P:cell differentiation"/>
    <property type="evidence" value="ECO:0007669"/>
    <property type="project" value="UniProtKB-KW"/>
</dbReference>
<evidence type="ECO:0000313" key="9">
    <source>
        <dbReference type="Proteomes" id="UP000597762"/>
    </source>
</evidence>
<keyword evidence="5" id="KW-0221">Differentiation</keyword>
<keyword evidence="3" id="KW-0217">Developmental protein</keyword>
<evidence type="ECO:0000256" key="3">
    <source>
        <dbReference type="ARBA" id="ARBA00022473"/>
    </source>
</evidence>
<evidence type="ECO:0000256" key="6">
    <source>
        <dbReference type="ARBA" id="ARBA00022871"/>
    </source>
</evidence>
<gene>
    <name evidence="8" type="ORF">SPHA_28596</name>
</gene>
<organism evidence="8 9">
    <name type="scientific">Acanthosepion pharaonis</name>
    <name type="common">Pharaoh cuttlefish</name>
    <name type="synonym">Sepia pharaonis</name>
    <dbReference type="NCBI Taxonomy" id="158019"/>
    <lineage>
        <taxon>Eukaryota</taxon>
        <taxon>Metazoa</taxon>
        <taxon>Spiralia</taxon>
        <taxon>Lophotrochozoa</taxon>
        <taxon>Mollusca</taxon>
        <taxon>Cephalopoda</taxon>
        <taxon>Coleoidea</taxon>
        <taxon>Decapodiformes</taxon>
        <taxon>Sepiida</taxon>
        <taxon>Sepiina</taxon>
        <taxon>Sepiidae</taxon>
        <taxon>Acanthosepion</taxon>
    </lineage>
</organism>
<comment type="caution">
    <text evidence="8">The sequence shown here is derived from an EMBL/GenBank/DDBJ whole genome shotgun (WGS) entry which is preliminary data.</text>
</comment>
<name>A0A812BZU9_ACAPH</name>
<keyword evidence="9" id="KW-1185">Reference proteome</keyword>
<sequence length="191" mass="21438">MSPVPKEERDKPVDDNPECNNVENDDSVPDFIITLTSSESEAESDADIEHDGYELLPQEAELIEFQPPIEAHETDPVTLLPNLHQPLPEEPCVLPFTLPDAPAEDAASLLWNQGNSAPRPEMDKGQEERVRAAMKGFQLPSTNIPDWAKNVPEDKWKEHLLAKLHQLNAKDSDDNDPKRDDNSQNDDTCLK</sequence>
<reference evidence="8" key="1">
    <citation type="submission" date="2021-01" db="EMBL/GenBank/DDBJ databases">
        <authorList>
            <person name="Li R."/>
            <person name="Bekaert M."/>
        </authorList>
    </citation>
    <scope>NUCLEOTIDE SEQUENCE</scope>
    <source>
        <strain evidence="8">Farmed</strain>
    </source>
</reference>
<evidence type="ECO:0000256" key="1">
    <source>
        <dbReference type="ARBA" id="ARBA00002540"/>
    </source>
</evidence>
<protein>
    <recommendedName>
        <fullName evidence="2">Male-enhanced antigen 1</fullName>
    </recommendedName>
</protein>
<keyword evidence="4" id="KW-0597">Phosphoprotein</keyword>
<comment type="function">
    <text evidence="1">May play an important role in spermatogenesis and/or testis development.</text>
</comment>
<dbReference type="Proteomes" id="UP000597762">
    <property type="component" value="Unassembled WGS sequence"/>
</dbReference>
<evidence type="ECO:0000256" key="4">
    <source>
        <dbReference type="ARBA" id="ARBA00022553"/>
    </source>
</evidence>
<feature type="compositionally biased region" description="Basic and acidic residues" evidence="7">
    <location>
        <begin position="168"/>
        <end position="191"/>
    </location>
</feature>
<feature type="region of interest" description="Disordered" evidence="7">
    <location>
        <begin position="1"/>
        <end position="30"/>
    </location>
</feature>
<evidence type="ECO:0000256" key="7">
    <source>
        <dbReference type="SAM" id="MobiDB-lite"/>
    </source>
</evidence>
<proteinExistence type="predicted"/>
<dbReference type="GO" id="GO:0007283">
    <property type="term" value="P:spermatogenesis"/>
    <property type="evidence" value="ECO:0007669"/>
    <property type="project" value="UniProtKB-KW"/>
</dbReference>
<dbReference type="InterPro" id="IPR009685">
    <property type="entry name" value="MEA1"/>
</dbReference>
<feature type="compositionally biased region" description="Basic and acidic residues" evidence="7">
    <location>
        <begin position="1"/>
        <end position="14"/>
    </location>
</feature>